<evidence type="ECO:0000256" key="9">
    <source>
        <dbReference type="SAM" id="MobiDB-lite"/>
    </source>
</evidence>
<name>A0AAD3TQ66_9TREE</name>
<dbReference type="PROSITE" id="PS50014">
    <property type="entry name" value="BROMODOMAIN_2"/>
    <property type="match status" value="2"/>
</dbReference>
<feature type="compositionally biased region" description="Low complexity" evidence="9">
    <location>
        <begin position="194"/>
        <end position="223"/>
    </location>
</feature>
<evidence type="ECO:0000256" key="8">
    <source>
        <dbReference type="PROSITE-ProRule" id="PRU00035"/>
    </source>
</evidence>
<feature type="compositionally biased region" description="Basic and acidic residues" evidence="9">
    <location>
        <begin position="55"/>
        <end position="66"/>
    </location>
</feature>
<keyword evidence="2" id="KW-0677">Repeat</keyword>
<evidence type="ECO:0000256" key="4">
    <source>
        <dbReference type="ARBA" id="ARBA00023015"/>
    </source>
</evidence>
<dbReference type="InterPro" id="IPR037382">
    <property type="entry name" value="Rsc/polybromo"/>
</dbReference>
<proteinExistence type="predicted"/>
<evidence type="ECO:0000259" key="10">
    <source>
        <dbReference type="PROSITE" id="PS50014"/>
    </source>
</evidence>
<organism evidence="11 12">
    <name type="scientific">Cutaneotrichosporon spelunceum</name>
    <dbReference type="NCBI Taxonomy" id="1672016"/>
    <lineage>
        <taxon>Eukaryota</taxon>
        <taxon>Fungi</taxon>
        <taxon>Dikarya</taxon>
        <taxon>Basidiomycota</taxon>
        <taxon>Agaricomycotina</taxon>
        <taxon>Tremellomycetes</taxon>
        <taxon>Trichosporonales</taxon>
        <taxon>Trichosporonaceae</taxon>
        <taxon>Cutaneotrichosporon</taxon>
    </lineage>
</organism>
<dbReference type="Proteomes" id="UP001222932">
    <property type="component" value="Unassembled WGS sequence"/>
</dbReference>
<evidence type="ECO:0000256" key="2">
    <source>
        <dbReference type="ARBA" id="ARBA00022737"/>
    </source>
</evidence>
<dbReference type="SMART" id="SM00297">
    <property type="entry name" value="BROMO"/>
    <property type="match status" value="2"/>
</dbReference>
<dbReference type="Gene3D" id="1.20.920.10">
    <property type="entry name" value="Bromodomain-like"/>
    <property type="match status" value="2"/>
</dbReference>
<feature type="region of interest" description="Disordered" evidence="9">
    <location>
        <begin position="487"/>
        <end position="511"/>
    </location>
</feature>
<dbReference type="PANTHER" id="PTHR16062">
    <property type="entry name" value="SWI/SNF-RELATED"/>
    <property type="match status" value="1"/>
</dbReference>
<protein>
    <recommendedName>
        <fullName evidence="10">Bromo domain-containing protein</fullName>
    </recommendedName>
</protein>
<dbReference type="EMBL" id="BTCM01000001">
    <property type="protein sequence ID" value="GMK54604.1"/>
    <property type="molecule type" value="Genomic_DNA"/>
</dbReference>
<keyword evidence="7" id="KW-0539">Nucleus</keyword>
<evidence type="ECO:0000256" key="5">
    <source>
        <dbReference type="ARBA" id="ARBA00023117"/>
    </source>
</evidence>
<dbReference type="InterPro" id="IPR036427">
    <property type="entry name" value="Bromodomain-like_sf"/>
</dbReference>
<evidence type="ECO:0000256" key="1">
    <source>
        <dbReference type="ARBA" id="ARBA00004123"/>
    </source>
</evidence>
<evidence type="ECO:0000313" key="12">
    <source>
        <dbReference type="Proteomes" id="UP001222932"/>
    </source>
</evidence>
<gene>
    <name evidence="11" type="ORF">CspeluHIS016_0111900</name>
</gene>
<dbReference type="CDD" id="cd04369">
    <property type="entry name" value="Bromodomain"/>
    <property type="match status" value="2"/>
</dbReference>
<keyword evidence="6" id="KW-0804">Transcription</keyword>
<sequence>MPPFEQPPNVNGPQVDAASPDKPQRKRRLDVNPSLILSTEGRSKRRRTPSPLVETKPETDPRDAERAKHLGLALYNKIMAMRDPSGESMAEPFVRLPNKRQFPDYYETIKNPMSLEIIYQKLNAGGYISLLDVCNDFYQMWNNAKRYNMKDSTLFQWAKRMHQATRTFYSSHTAGQDDSGESDDGASVPPPQLPVATPVPARTSTSVSVSAAPSPSTAGPSTPMGDSVLPKPSGPGTGKKRGSYMKDGPTVYKLIKPCMRDIKAAKSSDGQDRDIASIFLSLPDRRSFPDYYRMIKNPLSLDEIESRMMARRYHTSDEFFIEVERMCDNAMLYNEDESEVWRDAKQIHGIVQHHRALVKERLAQLKTGGPGPKIPPRSMMQVHHTSHQPAPAPAAPAIGLPQPRMHAPQMGYVSHPSYPNSAYPPQHQQHVPAAAPSSQLPQLPHGVVTEEVVATVDRYPSFEQQAWISSLPPLALNIFRQMKDANDARKRGVPPPTVESRSAPAPDPGPLSPTIKVIDFAYSDAAPDSASSTPAASDLPSAIRLRNMRGVAAHAVAIASATSELELTAWVADPADTKPEVTLRVNGAAADTPKLLYNAKEGKEKESKDEDEVPAGMRWTVPVSPARLEFKIEVVATKPGAGPETSAIFINRQY</sequence>
<accession>A0AAD3TQ66</accession>
<feature type="region of interest" description="Disordered" evidence="9">
    <location>
        <begin position="168"/>
        <end position="246"/>
    </location>
</feature>
<dbReference type="Pfam" id="PF00439">
    <property type="entry name" value="Bromodomain"/>
    <property type="match status" value="2"/>
</dbReference>
<dbReference type="GO" id="GO:0006368">
    <property type="term" value="P:transcription elongation by RNA polymerase II"/>
    <property type="evidence" value="ECO:0007669"/>
    <property type="project" value="TreeGrafter"/>
</dbReference>
<dbReference type="GO" id="GO:0016586">
    <property type="term" value="C:RSC-type complex"/>
    <property type="evidence" value="ECO:0007669"/>
    <property type="project" value="InterPro"/>
</dbReference>
<feature type="domain" description="Bromo" evidence="10">
    <location>
        <begin position="271"/>
        <end position="341"/>
    </location>
</feature>
<evidence type="ECO:0000256" key="7">
    <source>
        <dbReference type="ARBA" id="ARBA00023242"/>
    </source>
</evidence>
<keyword evidence="5 8" id="KW-0103">Bromodomain</keyword>
<feature type="domain" description="Bromo" evidence="10">
    <location>
        <begin position="85"/>
        <end position="155"/>
    </location>
</feature>
<comment type="caution">
    <text evidence="11">The sequence shown here is derived from an EMBL/GenBank/DDBJ whole genome shotgun (WGS) entry which is preliminary data.</text>
</comment>
<keyword evidence="12" id="KW-1185">Reference proteome</keyword>
<dbReference type="AlphaFoldDB" id="A0AAD3TQ66"/>
<reference evidence="11" key="1">
    <citation type="journal article" date="2023" name="BMC Genomics">
        <title>Chromosome-level genome assemblies of Cutaneotrichosporon spp. (Trichosporonales, Basidiomycota) reveal imbalanced evolution between nucleotide sequences and chromosome synteny.</title>
        <authorList>
            <person name="Kobayashi Y."/>
            <person name="Kayamori A."/>
            <person name="Aoki K."/>
            <person name="Shiwa Y."/>
            <person name="Matsutani M."/>
            <person name="Fujita N."/>
            <person name="Sugita T."/>
            <person name="Iwasaki W."/>
            <person name="Tanaka N."/>
            <person name="Takashima M."/>
        </authorList>
    </citation>
    <scope>NUCLEOTIDE SEQUENCE</scope>
    <source>
        <strain evidence="11">HIS016</strain>
    </source>
</reference>
<dbReference type="PRINTS" id="PR00503">
    <property type="entry name" value="BROMODOMAIN"/>
</dbReference>
<dbReference type="InterPro" id="IPR001487">
    <property type="entry name" value="Bromodomain"/>
</dbReference>
<keyword evidence="3" id="KW-0156">Chromatin regulator</keyword>
<dbReference type="PROSITE" id="PS00633">
    <property type="entry name" value="BROMODOMAIN_1"/>
    <property type="match status" value="2"/>
</dbReference>
<comment type="subcellular location">
    <subcellularLocation>
        <location evidence="1">Nucleus</location>
    </subcellularLocation>
</comment>
<dbReference type="GO" id="GO:0006338">
    <property type="term" value="P:chromatin remodeling"/>
    <property type="evidence" value="ECO:0007669"/>
    <property type="project" value="InterPro"/>
</dbReference>
<feature type="region of interest" description="Disordered" evidence="9">
    <location>
        <begin position="1"/>
        <end position="66"/>
    </location>
</feature>
<evidence type="ECO:0000256" key="3">
    <source>
        <dbReference type="ARBA" id="ARBA00022853"/>
    </source>
</evidence>
<reference evidence="11" key="2">
    <citation type="submission" date="2023-06" db="EMBL/GenBank/DDBJ databases">
        <authorList>
            <person name="Kobayashi Y."/>
            <person name="Kayamori A."/>
            <person name="Aoki K."/>
            <person name="Shiwa Y."/>
            <person name="Fujita N."/>
            <person name="Sugita T."/>
            <person name="Iwasaki W."/>
            <person name="Tanaka N."/>
            <person name="Takashima M."/>
        </authorList>
    </citation>
    <scope>NUCLEOTIDE SEQUENCE</scope>
    <source>
        <strain evidence="11">HIS016</strain>
    </source>
</reference>
<keyword evidence="4" id="KW-0805">Transcription regulation</keyword>
<dbReference type="GO" id="GO:0003682">
    <property type="term" value="F:chromatin binding"/>
    <property type="evidence" value="ECO:0007669"/>
    <property type="project" value="TreeGrafter"/>
</dbReference>
<dbReference type="PANTHER" id="PTHR16062:SF19">
    <property type="entry name" value="PROTEIN POLYBROMO-1"/>
    <property type="match status" value="1"/>
</dbReference>
<dbReference type="SUPFAM" id="SSF47370">
    <property type="entry name" value="Bromodomain"/>
    <property type="match status" value="2"/>
</dbReference>
<evidence type="ECO:0000313" key="11">
    <source>
        <dbReference type="EMBL" id="GMK54604.1"/>
    </source>
</evidence>
<evidence type="ECO:0000256" key="6">
    <source>
        <dbReference type="ARBA" id="ARBA00023163"/>
    </source>
</evidence>
<dbReference type="InterPro" id="IPR018359">
    <property type="entry name" value="Bromodomain_CS"/>
</dbReference>